<reference evidence="1" key="1">
    <citation type="submission" date="2025-02" db="EMBL/GenBank/DDBJ databases">
        <authorList>
            <consortium name="NCBI Genome Project"/>
        </authorList>
    </citation>
    <scope>NUCLEOTIDE SEQUENCE</scope>
</reference>
<dbReference type="KEGG" id="ang:An17g01030"/>
<reference evidence="1" key="2">
    <citation type="submission" date="2025-08" db="UniProtKB">
        <authorList>
            <consortium name="RefSeq"/>
        </authorList>
    </citation>
    <scope>IDENTIFICATION</scope>
</reference>
<sequence length="136" mass="15483">MNDEEYETTERLFTKQMKQLNLKISQEEDGMVHEQNLIVRFGGEEFTWYTLLTISIVKQPSPISQLPPLYFSLVMTAYLSTPAINIAVTEPYRSDSTNQNPGGWICLSDRVHPETRGPVVTKAGMFAVNALTRGWR</sequence>
<protein>
    <submittedName>
        <fullName evidence="1">Uncharacterized protein</fullName>
    </submittedName>
</protein>
<gene>
    <name evidence="1" type="ORF">An17g01030</name>
</gene>
<dbReference type="VEuPathDB" id="FungiDB:An17g01030"/>
<accession>A0AAJ8C0D1</accession>
<dbReference type="GeneID" id="84593577"/>
<evidence type="ECO:0000313" key="1">
    <source>
        <dbReference type="RefSeq" id="XP_059605701.1"/>
    </source>
</evidence>
<organism evidence="1">
    <name type="scientific">Aspergillus niger</name>
    <dbReference type="NCBI Taxonomy" id="5061"/>
    <lineage>
        <taxon>Eukaryota</taxon>
        <taxon>Fungi</taxon>
        <taxon>Dikarya</taxon>
        <taxon>Ascomycota</taxon>
        <taxon>Pezizomycotina</taxon>
        <taxon>Eurotiomycetes</taxon>
        <taxon>Eurotiomycetidae</taxon>
        <taxon>Eurotiales</taxon>
        <taxon>Aspergillaceae</taxon>
        <taxon>Aspergillus</taxon>
        <taxon>Aspergillus subgen. Circumdati</taxon>
    </lineage>
</organism>
<dbReference type="AlphaFoldDB" id="A0AAJ8C0D1"/>
<dbReference type="RefSeq" id="XP_059605701.1">
    <property type="nucleotide sequence ID" value="XM_059745446.1"/>
</dbReference>
<proteinExistence type="predicted"/>
<name>A0AAJ8C0D1_ASPNG</name>